<organism evidence="1 2">
    <name type="scientific">Clavelina lepadiformis</name>
    <name type="common">Light-bulb sea squirt</name>
    <name type="synonym">Ascidia lepadiformis</name>
    <dbReference type="NCBI Taxonomy" id="159417"/>
    <lineage>
        <taxon>Eukaryota</taxon>
        <taxon>Metazoa</taxon>
        <taxon>Chordata</taxon>
        <taxon>Tunicata</taxon>
        <taxon>Ascidiacea</taxon>
        <taxon>Aplousobranchia</taxon>
        <taxon>Clavelinidae</taxon>
        <taxon>Clavelina</taxon>
    </lineage>
</organism>
<evidence type="ECO:0000313" key="2">
    <source>
        <dbReference type="Proteomes" id="UP001642483"/>
    </source>
</evidence>
<evidence type="ECO:0008006" key="3">
    <source>
        <dbReference type="Google" id="ProtNLM"/>
    </source>
</evidence>
<evidence type="ECO:0000313" key="1">
    <source>
        <dbReference type="EMBL" id="CAK8672824.1"/>
    </source>
</evidence>
<protein>
    <recommendedName>
        <fullName evidence="3">Toll-like receptor 5</fullName>
    </recommendedName>
</protein>
<keyword evidence="2" id="KW-1185">Reference proteome</keyword>
<reference evidence="1 2" key="1">
    <citation type="submission" date="2024-02" db="EMBL/GenBank/DDBJ databases">
        <authorList>
            <person name="Daric V."/>
            <person name="Darras S."/>
        </authorList>
    </citation>
    <scope>NUCLEOTIDE SEQUENCE [LARGE SCALE GENOMIC DNA]</scope>
</reference>
<feature type="non-terminal residue" evidence="1">
    <location>
        <position position="1"/>
    </location>
</feature>
<accession>A0ABP0EZC1</accession>
<name>A0ABP0EZC1_CLALP</name>
<dbReference type="EMBL" id="CAWYQH010000001">
    <property type="protein sequence ID" value="CAK8672824.1"/>
    <property type="molecule type" value="Genomic_DNA"/>
</dbReference>
<proteinExistence type="predicted"/>
<gene>
    <name evidence="1" type="ORF">CVLEPA_LOCUS2504</name>
</gene>
<dbReference type="Proteomes" id="UP001642483">
    <property type="component" value="Unassembled WGS sequence"/>
</dbReference>
<comment type="caution">
    <text evidence="1">The sequence shown here is derived from an EMBL/GenBank/DDBJ whole genome shotgun (WGS) entry which is preliminary data.</text>
</comment>
<sequence>HLGKFEPVIMSSITEGELVFGLNDLSSLKSVFLNNLSSLNGLSSLKFVFLNDLSSLSGGSSCKNYLNLLHCKKQ</sequence>